<proteinExistence type="predicted"/>
<evidence type="ECO:0000313" key="4">
    <source>
        <dbReference type="Proteomes" id="UP000078046"/>
    </source>
</evidence>
<protein>
    <submittedName>
        <fullName evidence="3">Uncharacterized protein</fullName>
    </submittedName>
</protein>
<name>A0A177AU67_9BILA</name>
<keyword evidence="2" id="KW-0677">Repeat</keyword>
<dbReference type="SMART" id="SM00369">
    <property type="entry name" value="LRR_TYP"/>
    <property type="match status" value="7"/>
</dbReference>
<gene>
    <name evidence="3" type="ORF">A3Q56_07369</name>
</gene>
<dbReference type="SUPFAM" id="SSF52058">
    <property type="entry name" value="L domain-like"/>
    <property type="match status" value="1"/>
</dbReference>
<reference evidence="3 4" key="1">
    <citation type="submission" date="2016-04" db="EMBL/GenBank/DDBJ databases">
        <title>The genome of Intoshia linei affirms orthonectids as highly simplified spiralians.</title>
        <authorList>
            <person name="Mikhailov K.V."/>
            <person name="Slusarev G.S."/>
            <person name="Nikitin M.A."/>
            <person name="Logacheva M.D."/>
            <person name="Penin A."/>
            <person name="Aleoshin V."/>
            <person name="Panchin Y.V."/>
        </authorList>
    </citation>
    <scope>NUCLEOTIDE SEQUENCE [LARGE SCALE GENOMIC DNA]</scope>
    <source>
        <strain evidence="3">Intl2013</strain>
        <tissue evidence="3">Whole animal</tissue>
    </source>
</reference>
<keyword evidence="4" id="KW-1185">Reference proteome</keyword>
<keyword evidence="1" id="KW-0433">Leucine-rich repeat</keyword>
<dbReference type="Proteomes" id="UP000078046">
    <property type="component" value="Unassembled WGS sequence"/>
</dbReference>
<dbReference type="PANTHER" id="PTHR45712">
    <property type="entry name" value="AGAP008170-PA"/>
    <property type="match status" value="1"/>
</dbReference>
<dbReference type="OrthoDB" id="6137954at2759"/>
<dbReference type="InterPro" id="IPR001611">
    <property type="entry name" value="Leu-rich_rpt"/>
</dbReference>
<dbReference type="InterPro" id="IPR050333">
    <property type="entry name" value="SLRP"/>
</dbReference>
<dbReference type="EMBL" id="LWCA01001536">
    <property type="protein sequence ID" value="OAF64923.1"/>
    <property type="molecule type" value="Genomic_DNA"/>
</dbReference>
<dbReference type="Pfam" id="PF13855">
    <property type="entry name" value="LRR_8"/>
    <property type="match status" value="3"/>
</dbReference>
<sequence>MYYVVVINLLFSSFVSSGWLGFNYWNGLYSTKSGYVAYTKDDSYNGLWNNWNMIYPYDSSASLFEIKTSDVINLDTFKNKGGTTDLLIQNVNLNGKIEENAFTTLTNLVRITIRGCQIEKIPDLSKNTKLKILNLQNNKITLTVEPASFPVSITHIDLGKNQIDYVPQNMFSNKPDLRILSLAENQLEEVPYTAIQNSNNLIYLEMHNSKMINIDPGCFHNVPNVFRLDLFSNQFSYLEQHLFTNMPKLTELRLHSQRLFGTNTKSLKSVNFDFIKSLGSNLEILYLSDNELSCYPHHIFIGETFTKLVEIHIDNNVITDLGLICLDGYSEDHISRFNYDTINYNRFSDTPNLKDLHIHQNKISTISDIAMKYIPNLIYMDFSNNLLEYKYIDKSALSTATKLITLYANNNGIVSIEVNTFPASIVTIEMYNNLYNFSPTFTFQNLKFLSKLRLDNNKIGEIPVDAFKGCIALNTLWMNGNKIKIILNTMLTNPPLNSILYLHDNQIHYIEDLFFKNKPTNNMYILKQ</sequence>
<organism evidence="3 4">
    <name type="scientific">Intoshia linei</name>
    <dbReference type="NCBI Taxonomy" id="1819745"/>
    <lineage>
        <taxon>Eukaryota</taxon>
        <taxon>Metazoa</taxon>
        <taxon>Spiralia</taxon>
        <taxon>Lophotrochozoa</taxon>
        <taxon>Mesozoa</taxon>
        <taxon>Orthonectida</taxon>
        <taxon>Rhopaluridae</taxon>
        <taxon>Intoshia</taxon>
    </lineage>
</organism>
<dbReference type="InterPro" id="IPR032675">
    <property type="entry name" value="LRR_dom_sf"/>
</dbReference>
<evidence type="ECO:0000256" key="1">
    <source>
        <dbReference type="ARBA" id="ARBA00022614"/>
    </source>
</evidence>
<dbReference type="Gene3D" id="3.80.10.10">
    <property type="entry name" value="Ribonuclease Inhibitor"/>
    <property type="match status" value="4"/>
</dbReference>
<evidence type="ECO:0000256" key="2">
    <source>
        <dbReference type="ARBA" id="ARBA00022737"/>
    </source>
</evidence>
<dbReference type="AlphaFoldDB" id="A0A177AU67"/>
<evidence type="ECO:0000313" key="3">
    <source>
        <dbReference type="EMBL" id="OAF64923.1"/>
    </source>
</evidence>
<comment type="caution">
    <text evidence="3">The sequence shown here is derived from an EMBL/GenBank/DDBJ whole genome shotgun (WGS) entry which is preliminary data.</text>
</comment>
<dbReference type="PANTHER" id="PTHR45712:SF22">
    <property type="entry name" value="INSULIN-LIKE GROWTH FACTOR-BINDING PROTEIN COMPLEX ACID LABILE SUBUNIT"/>
    <property type="match status" value="1"/>
</dbReference>
<accession>A0A177AU67</accession>
<dbReference type="InterPro" id="IPR003591">
    <property type="entry name" value="Leu-rich_rpt_typical-subtyp"/>
</dbReference>
<dbReference type="PROSITE" id="PS51450">
    <property type="entry name" value="LRR"/>
    <property type="match status" value="1"/>
</dbReference>